<evidence type="ECO:0000313" key="2">
    <source>
        <dbReference type="EMBL" id="VDM79778.1"/>
    </source>
</evidence>
<organism evidence="2 3">
    <name type="scientific">Strongylus vulgaris</name>
    <name type="common">Blood worm</name>
    <dbReference type="NCBI Taxonomy" id="40348"/>
    <lineage>
        <taxon>Eukaryota</taxon>
        <taxon>Metazoa</taxon>
        <taxon>Ecdysozoa</taxon>
        <taxon>Nematoda</taxon>
        <taxon>Chromadorea</taxon>
        <taxon>Rhabditida</taxon>
        <taxon>Rhabditina</taxon>
        <taxon>Rhabditomorpha</taxon>
        <taxon>Strongyloidea</taxon>
        <taxon>Strongylidae</taxon>
        <taxon>Strongylus</taxon>
    </lineage>
</organism>
<feature type="domain" description="Peptidase M1 membrane alanine aminopeptidase" evidence="1">
    <location>
        <begin position="5"/>
        <end position="100"/>
    </location>
</feature>
<dbReference type="Proteomes" id="UP000270094">
    <property type="component" value="Unassembled WGS sequence"/>
</dbReference>
<sequence>MEYFIIDPLRLALERDSISASHPLSFKIEKANEVYEAFDSISYDKGASVIRMLMAIIGEDLSFKAVAHYIKKFAYDNAEAADLWTAFDEVVGGVKSLDNMKVLDYADEWTSQTKEFIGEL</sequence>
<gene>
    <name evidence="2" type="ORF">SVUK_LOCUS14776</name>
</gene>
<dbReference type="AlphaFoldDB" id="A0A3P7LKN3"/>
<dbReference type="GO" id="GO:0005615">
    <property type="term" value="C:extracellular space"/>
    <property type="evidence" value="ECO:0007669"/>
    <property type="project" value="TreeGrafter"/>
</dbReference>
<dbReference type="PANTHER" id="PTHR11533:SF301">
    <property type="entry name" value="AMINOPEPTIDASE"/>
    <property type="match status" value="1"/>
</dbReference>
<keyword evidence="3" id="KW-1185">Reference proteome</keyword>
<dbReference type="Pfam" id="PF01433">
    <property type="entry name" value="Peptidase_M1"/>
    <property type="match status" value="1"/>
</dbReference>
<protein>
    <recommendedName>
        <fullName evidence="1">Peptidase M1 membrane alanine aminopeptidase domain-containing protein</fullName>
    </recommendedName>
</protein>
<dbReference type="Gene3D" id="1.10.390.10">
    <property type="entry name" value="Neutral Protease Domain 2"/>
    <property type="match status" value="1"/>
</dbReference>
<dbReference type="GO" id="GO:0005737">
    <property type="term" value="C:cytoplasm"/>
    <property type="evidence" value="ECO:0007669"/>
    <property type="project" value="TreeGrafter"/>
</dbReference>
<dbReference type="GO" id="GO:0043171">
    <property type="term" value="P:peptide catabolic process"/>
    <property type="evidence" value="ECO:0007669"/>
    <property type="project" value="TreeGrafter"/>
</dbReference>
<dbReference type="GO" id="GO:0006508">
    <property type="term" value="P:proteolysis"/>
    <property type="evidence" value="ECO:0007669"/>
    <property type="project" value="TreeGrafter"/>
</dbReference>
<accession>A0A3P7LKN3</accession>
<dbReference type="InterPro" id="IPR027268">
    <property type="entry name" value="Peptidase_M4/M1_CTD_sf"/>
</dbReference>
<dbReference type="OrthoDB" id="6337587at2759"/>
<dbReference type="GO" id="GO:0070006">
    <property type="term" value="F:metalloaminopeptidase activity"/>
    <property type="evidence" value="ECO:0007669"/>
    <property type="project" value="TreeGrafter"/>
</dbReference>
<dbReference type="GO" id="GO:0008270">
    <property type="term" value="F:zinc ion binding"/>
    <property type="evidence" value="ECO:0007669"/>
    <property type="project" value="InterPro"/>
</dbReference>
<dbReference type="InterPro" id="IPR050344">
    <property type="entry name" value="Peptidase_M1_aminopeptidases"/>
</dbReference>
<dbReference type="GO" id="GO:0042277">
    <property type="term" value="F:peptide binding"/>
    <property type="evidence" value="ECO:0007669"/>
    <property type="project" value="TreeGrafter"/>
</dbReference>
<dbReference type="EMBL" id="UYYB01106308">
    <property type="protein sequence ID" value="VDM79778.1"/>
    <property type="molecule type" value="Genomic_DNA"/>
</dbReference>
<dbReference type="SUPFAM" id="SSF55486">
    <property type="entry name" value="Metalloproteases ('zincins'), catalytic domain"/>
    <property type="match status" value="1"/>
</dbReference>
<dbReference type="GO" id="GO:0016020">
    <property type="term" value="C:membrane"/>
    <property type="evidence" value="ECO:0007669"/>
    <property type="project" value="TreeGrafter"/>
</dbReference>
<reference evidence="2 3" key="1">
    <citation type="submission" date="2018-11" db="EMBL/GenBank/DDBJ databases">
        <authorList>
            <consortium name="Pathogen Informatics"/>
        </authorList>
    </citation>
    <scope>NUCLEOTIDE SEQUENCE [LARGE SCALE GENOMIC DNA]</scope>
</reference>
<evidence type="ECO:0000259" key="1">
    <source>
        <dbReference type="Pfam" id="PF01433"/>
    </source>
</evidence>
<name>A0A3P7LKN3_STRVU</name>
<evidence type="ECO:0000313" key="3">
    <source>
        <dbReference type="Proteomes" id="UP000270094"/>
    </source>
</evidence>
<proteinExistence type="predicted"/>
<dbReference type="InterPro" id="IPR014782">
    <property type="entry name" value="Peptidase_M1_dom"/>
</dbReference>
<dbReference type="PANTHER" id="PTHR11533">
    <property type="entry name" value="PROTEASE M1 ZINC METALLOPROTEASE"/>
    <property type="match status" value="1"/>
</dbReference>